<dbReference type="AlphaFoldDB" id="A0A383BY44"/>
<keyword evidence="1" id="KW-0472">Membrane</keyword>
<sequence length="27" mass="3045">LGDDNRQLPILILFFFGLSALEIIGIR</sequence>
<reference evidence="2" key="1">
    <citation type="submission" date="2018-05" db="EMBL/GenBank/DDBJ databases">
        <authorList>
            <person name="Lanie J.A."/>
            <person name="Ng W.-L."/>
            <person name="Kazmierczak K.M."/>
            <person name="Andrzejewski T.M."/>
            <person name="Davidsen T.M."/>
            <person name="Wayne K.J."/>
            <person name="Tettelin H."/>
            <person name="Glass J.I."/>
            <person name="Rusch D."/>
            <person name="Podicherti R."/>
            <person name="Tsui H.-C.T."/>
            <person name="Winkler M.E."/>
        </authorList>
    </citation>
    <scope>NUCLEOTIDE SEQUENCE</scope>
</reference>
<keyword evidence="1" id="KW-1133">Transmembrane helix</keyword>
<name>A0A383BY44_9ZZZZ</name>
<protein>
    <submittedName>
        <fullName evidence="2">Uncharacterized protein</fullName>
    </submittedName>
</protein>
<evidence type="ECO:0000313" key="2">
    <source>
        <dbReference type="EMBL" id="SVE25156.1"/>
    </source>
</evidence>
<evidence type="ECO:0000256" key="1">
    <source>
        <dbReference type="SAM" id="Phobius"/>
    </source>
</evidence>
<gene>
    <name evidence="2" type="ORF">METZ01_LOCUS478010</name>
</gene>
<keyword evidence="1" id="KW-0812">Transmembrane</keyword>
<feature type="transmembrane region" description="Helical" evidence="1">
    <location>
        <begin position="6"/>
        <end position="26"/>
    </location>
</feature>
<organism evidence="2">
    <name type="scientific">marine metagenome</name>
    <dbReference type="NCBI Taxonomy" id="408172"/>
    <lineage>
        <taxon>unclassified sequences</taxon>
        <taxon>metagenomes</taxon>
        <taxon>ecological metagenomes</taxon>
    </lineage>
</organism>
<dbReference type="EMBL" id="UINC01204436">
    <property type="protein sequence ID" value="SVE25156.1"/>
    <property type="molecule type" value="Genomic_DNA"/>
</dbReference>
<proteinExistence type="predicted"/>
<accession>A0A383BY44</accession>
<feature type="non-terminal residue" evidence="2">
    <location>
        <position position="1"/>
    </location>
</feature>